<dbReference type="RefSeq" id="WP_345329073.1">
    <property type="nucleotide sequence ID" value="NZ_BAAAVH010000069.1"/>
</dbReference>
<evidence type="ECO:0000313" key="1">
    <source>
        <dbReference type="EMBL" id="MFC5888092.1"/>
    </source>
</evidence>
<name>A0ABW1F118_9ACTN</name>
<comment type="caution">
    <text evidence="1">The sequence shown here is derived from an EMBL/GenBank/DDBJ whole genome shotgun (WGS) entry which is preliminary data.</text>
</comment>
<keyword evidence="2" id="KW-1185">Reference proteome</keyword>
<evidence type="ECO:0000313" key="2">
    <source>
        <dbReference type="Proteomes" id="UP001596067"/>
    </source>
</evidence>
<dbReference type="EMBL" id="JBHSOD010000035">
    <property type="protein sequence ID" value="MFC5888092.1"/>
    <property type="molecule type" value="Genomic_DNA"/>
</dbReference>
<protein>
    <submittedName>
        <fullName evidence="1">Uncharacterized protein</fullName>
    </submittedName>
</protein>
<dbReference type="Proteomes" id="UP001596067">
    <property type="component" value="Unassembled WGS sequence"/>
</dbReference>
<sequence>MHRRYRGRCLQQAADWCRQAQRAEVRTLALARVPGHREDVWEFSVTLTVSFPDETGGHTG</sequence>
<reference evidence="2" key="1">
    <citation type="journal article" date="2019" name="Int. J. Syst. Evol. Microbiol.">
        <title>The Global Catalogue of Microorganisms (GCM) 10K type strain sequencing project: providing services to taxonomists for standard genome sequencing and annotation.</title>
        <authorList>
            <consortium name="The Broad Institute Genomics Platform"/>
            <consortium name="The Broad Institute Genome Sequencing Center for Infectious Disease"/>
            <person name="Wu L."/>
            <person name="Ma J."/>
        </authorList>
    </citation>
    <scope>NUCLEOTIDE SEQUENCE [LARGE SCALE GENOMIC DNA]</scope>
    <source>
        <strain evidence="2">CGMCC 4.1469</strain>
    </source>
</reference>
<accession>A0ABW1F118</accession>
<organism evidence="1 2">
    <name type="scientific">Kitasatospora aburaviensis</name>
    <dbReference type="NCBI Taxonomy" id="67265"/>
    <lineage>
        <taxon>Bacteria</taxon>
        <taxon>Bacillati</taxon>
        <taxon>Actinomycetota</taxon>
        <taxon>Actinomycetes</taxon>
        <taxon>Kitasatosporales</taxon>
        <taxon>Streptomycetaceae</taxon>
        <taxon>Kitasatospora</taxon>
    </lineage>
</organism>
<gene>
    <name evidence="1" type="ORF">ACFP0N_24285</name>
</gene>
<proteinExistence type="predicted"/>